<accession>A0A174C1A1</accession>
<dbReference type="GO" id="GO:0006457">
    <property type="term" value="P:protein folding"/>
    <property type="evidence" value="ECO:0007669"/>
    <property type="project" value="InterPro"/>
</dbReference>
<dbReference type="Pfam" id="PF00254">
    <property type="entry name" value="FKBP_C"/>
    <property type="match status" value="1"/>
</dbReference>
<reference evidence="14 15" key="2">
    <citation type="journal article" date="2019" name="Nat. Med.">
        <title>A library of human gut bacterial isolates paired with longitudinal multiomics data enables mechanistic microbiome research.</title>
        <authorList>
            <person name="Poyet M."/>
            <person name="Groussin M."/>
            <person name="Gibbons S.M."/>
            <person name="Avila-Pacheco J."/>
            <person name="Jiang X."/>
            <person name="Kearney S.M."/>
            <person name="Perrotta A.R."/>
            <person name="Berdy B."/>
            <person name="Zhao S."/>
            <person name="Lieberman T.D."/>
            <person name="Swanson P.K."/>
            <person name="Smith M."/>
            <person name="Roesemann S."/>
            <person name="Alexander J.E."/>
            <person name="Rich S.A."/>
            <person name="Livny J."/>
            <person name="Vlamakis H."/>
            <person name="Clish C."/>
            <person name="Bullock K."/>
            <person name="Deik A."/>
            <person name="Scott J."/>
            <person name="Pierce K.A."/>
            <person name="Xavier R.J."/>
            <person name="Alm E.J."/>
        </authorList>
    </citation>
    <scope>NUCLEOTIDE SEQUENCE [LARGE SCALE GENOMIC DNA]</scope>
    <source>
        <strain evidence="12 14">BIOML-A2</strain>
        <strain evidence="11 15">BIOML-A32</strain>
        <strain evidence="10 16">BIOML-A9</strain>
    </source>
</reference>
<evidence type="ECO:0000259" key="8">
    <source>
        <dbReference type="PROSITE" id="PS50059"/>
    </source>
</evidence>
<dbReference type="PROSITE" id="PS50059">
    <property type="entry name" value="FKBP_PPIASE"/>
    <property type="match status" value="1"/>
</dbReference>
<dbReference type="Proteomes" id="UP000441358">
    <property type="component" value="Unassembled WGS sequence"/>
</dbReference>
<dbReference type="AlphaFoldDB" id="A0A174C1A1"/>
<reference evidence="9 13" key="1">
    <citation type="submission" date="2015-09" db="EMBL/GenBank/DDBJ databases">
        <authorList>
            <consortium name="Pathogen Informatics"/>
        </authorList>
    </citation>
    <scope>NUCLEOTIDE SEQUENCE [LARGE SCALE GENOMIC DNA]</scope>
    <source>
        <strain evidence="9 13">2789STDY5608822</strain>
    </source>
</reference>
<dbReference type="FunFam" id="3.10.50.40:FF:000045">
    <property type="entry name" value="Peptidyl-prolyl cis-trans isomerase"/>
    <property type="match status" value="1"/>
</dbReference>
<dbReference type="Gene3D" id="3.10.50.40">
    <property type="match status" value="1"/>
</dbReference>
<evidence type="ECO:0000256" key="4">
    <source>
        <dbReference type="ARBA" id="ARBA00023110"/>
    </source>
</evidence>
<protein>
    <recommendedName>
        <fullName evidence="7">Peptidyl-prolyl cis-trans isomerase</fullName>
        <ecNumber evidence="7">5.2.1.8</ecNumber>
    </recommendedName>
</protein>
<dbReference type="NCBIfam" id="NF008602">
    <property type="entry name" value="PRK11570.1"/>
    <property type="match status" value="1"/>
</dbReference>
<evidence type="ECO:0000256" key="1">
    <source>
        <dbReference type="ARBA" id="ARBA00000971"/>
    </source>
</evidence>
<dbReference type="Proteomes" id="UP000432516">
    <property type="component" value="Unassembled WGS sequence"/>
</dbReference>
<dbReference type="SUPFAM" id="SSF54534">
    <property type="entry name" value="FKBP-like"/>
    <property type="match status" value="1"/>
</dbReference>
<evidence type="ECO:0000313" key="10">
    <source>
        <dbReference type="EMBL" id="MRY92797.1"/>
    </source>
</evidence>
<dbReference type="GO" id="GO:0003755">
    <property type="term" value="F:peptidyl-prolyl cis-trans isomerase activity"/>
    <property type="evidence" value="ECO:0007669"/>
    <property type="project" value="UniProtKB-UniRule"/>
</dbReference>
<gene>
    <name evidence="9" type="primary">mip</name>
    <name evidence="9" type="ORF">ERS852380_01527</name>
    <name evidence="11" type="ORF">GKD66_15955</name>
    <name evidence="10" type="ORF">GKD67_06080</name>
    <name evidence="12" type="ORF">GKD68_07960</name>
</gene>
<dbReference type="PANTHER" id="PTHR43811">
    <property type="entry name" value="FKBP-TYPE PEPTIDYL-PROLYL CIS-TRANS ISOMERASE FKPA"/>
    <property type="match status" value="1"/>
</dbReference>
<name>A0A174C1A1_PARDI</name>
<dbReference type="EMBL" id="WKMY01000003">
    <property type="protein sequence ID" value="MRY92797.1"/>
    <property type="molecule type" value="Genomic_DNA"/>
</dbReference>
<dbReference type="InterPro" id="IPR001179">
    <property type="entry name" value="PPIase_FKBP_dom"/>
</dbReference>
<evidence type="ECO:0000313" key="12">
    <source>
        <dbReference type="EMBL" id="MRZ54688.1"/>
    </source>
</evidence>
<evidence type="ECO:0000313" key="11">
    <source>
        <dbReference type="EMBL" id="MRZ51696.1"/>
    </source>
</evidence>
<evidence type="ECO:0000313" key="13">
    <source>
        <dbReference type="Proteomes" id="UP000095455"/>
    </source>
</evidence>
<dbReference type="InterPro" id="IPR000774">
    <property type="entry name" value="PPIase_FKBP_N"/>
</dbReference>
<dbReference type="OMA" id="PAEFKLN"/>
<evidence type="ECO:0000256" key="2">
    <source>
        <dbReference type="ARBA" id="ARBA00006577"/>
    </source>
</evidence>
<keyword evidence="5 6" id="KW-0413">Isomerase</keyword>
<evidence type="ECO:0000256" key="6">
    <source>
        <dbReference type="PROSITE-ProRule" id="PRU00277"/>
    </source>
</evidence>
<comment type="caution">
    <text evidence="10">The sequence shown here is derived from an EMBL/GenBank/DDBJ whole genome shotgun (WGS) entry which is preliminary data.</text>
</comment>
<evidence type="ECO:0000313" key="16">
    <source>
        <dbReference type="Proteomes" id="UP000461276"/>
    </source>
</evidence>
<dbReference type="RefSeq" id="WP_005860958.1">
    <property type="nucleotide sequence ID" value="NZ_BQOC01000010.1"/>
</dbReference>
<evidence type="ECO:0000256" key="5">
    <source>
        <dbReference type="ARBA" id="ARBA00023235"/>
    </source>
</evidence>
<dbReference type="EMBL" id="CYYK01000004">
    <property type="protein sequence ID" value="CUO06627.1"/>
    <property type="molecule type" value="Genomic_DNA"/>
</dbReference>
<evidence type="ECO:0000313" key="9">
    <source>
        <dbReference type="EMBL" id="CUO06627.1"/>
    </source>
</evidence>
<feature type="domain" description="PPIase FKBP-type" evidence="8">
    <location>
        <begin position="108"/>
        <end position="194"/>
    </location>
</feature>
<proteinExistence type="inferred from homology"/>
<organism evidence="10 16">
    <name type="scientific">Parabacteroides distasonis</name>
    <dbReference type="NCBI Taxonomy" id="823"/>
    <lineage>
        <taxon>Bacteria</taxon>
        <taxon>Pseudomonadati</taxon>
        <taxon>Bacteroidota</taxon>
        <taxon>Bacteroidia</taxon>
        <taxon>Bacteroidales</taxon>
        <taxon>Tannerellaceae</taxon>
        <taxon>Parabacteroides</taxon>
    </lineage>
</organism>
<comment type="catalytic activity">
    <reaction evidence="1 6 7">
        <text>[protein]-peptidylproline (omega=180) = [protein]-peptidylproline (omega=0)</text>
        <dbReference type="Rhea" id="RHEA:16237"/>
        <dbReference type="Rhea" id="RHEA-COMP:10747"/>
        <dbReference type="Rhea" id="RHEA-COMP:10748"/>
        <dbReference type="ChEBI" id="CHEBI:83833"/>
        <dbReference type="ChEBI" id="CHEBI:83834"/>
        <dbReference type="EC" id="5.2.1.8"/>
    </reaction>
</comment>
<dbReference type="Proteomes" id="UP000461276">
    <property type="component" value="Unassembled WGS sequence"/>
</dbReference>
<keyword evidence="3" id="KW-0732">Signal</keyword>
<keyword evidence="4 6" id="KW-0697">Rotamase</keyword>
<dbReference type="Gene3D" id="1.10.287.460">
    <property type="entry name" value="Peptidyl-prolyl cis-trans isomerase, FKBP-type, N-terminal domain"/>
    <property type="match status" value="1"/>
</dbReference>
<evidence type="ECO:0000313" key="14">
    <source>
        <dbReference type="Proteomes" id="UP000432516"/>
    </source>
</evidence>
<comment type="similarity">
    <text evidence="2 7">Belongs to the FKBP-type PPIase family.</text>
</comment>
<evidence type="ECO:0000313" key="15">
    <source>
        <dbReference type="Proteomes" id="UP000441358"/>
    </source>
</evidence>
<evidence type="ECO:0000256" key="3">
    <source>
        <dbReference type="ARBA" id="ARBA00022729"/>
    </source>
</evidence>
<sequence length="195" mass="21455">MDKVSYALGLSIGNNFQNSGIKDLQVEDFVQGLNDVLTEAKPALSYDEAKQVINDYFMKLQQEKLEINKKAGEEFLTINKHKAGVVELPSGLQYEVLKNGTGAKPTANDKVKCHYHGTLINGQVFDSSVQRGEPAVFGVSQVIPGWVEALQLMPVGSKWRLFIPSNLAYGERGAGEAIEPNSTLIFDVELLDIEK</sequence>
<dbReference type="InterPro" id="IPR036944">
    <property type="entry name" value="PPIase_FKBP_N_sf"/>
</dbReference>
<dbReference type="Proteomes" id="UP000095455">
    <property type="component" value="Unassembled WGS sequence"/>
</dbReference>
<dbReference type="EC" id="5.2.1.8" evidence="7"/>
<dbReference type="EMBL" id="WKMC01000013">
    <property type="protein sequence ID" value="MRZ51696.1"/>
    <property type="molecule type" value="Genomic_DNA"/>
</dbReference>
<evidence type="ECO:0000256" key="7">
    <source>
        <dbReference type="RuleBase" id="RU003915"/>
    </source>
</evidence>
<dbReference type="Pfam" id="PF01346">
    <property type="entry name" value="FKBP_N"/>
    <property type="match status" value="1"/>
</dbReference>
<dbReference type="OrthoDB" id="9814548at2"/>
<dbReference type="PANTHER" id="PTHR43811:SF19">
    <property type="entry name" value="39 KDA FK506-BINDING NUCLEAR PROTEIN"/>
    <property type="match status" value="1"/>
</dbReference>
<dbReference type="InterPro" id="IPR046357">
    <property type="entry name" value="PPIase_dom_sf"/>
</dbReference>
<dbReference type="EMBL" id="WKNE01000004">
    <property type="protein sequence ID" value="MRZ54688.1"/>
    <property type="molecule type" value="Genomic_DNA"/>
</dbReference>